<organism evidence="1 2">
    <name type="scientific">Desmophyllum pertusum</name>
    <dbReference type="NCBI Taxonomy" id="174260"/>
    <lineage>
        <taxon>Eukaryota</taxon>
        <taxon>Metazoa</taxon>
        <taxon>Cnidaria</taxon>
        <taxon>Anthozoa</taxon>
        <taxon>Hexacorallia</taxon>
        <taxon>Scleractinia</taxon>
        <taxon>Caryophylliina</taxon>
        <taxon>Caryophylliidae</taxon>
        <taxon>Desmophyllum</taxon>
    </lineage>
</organism>
<evidence type="ECO:0000313" key="1">
    <source>
        <dbReference type="EMBL" id="KAJ7381234.1"/>
    </source>
</evidence>
<evidence type="ECO:0000313" key="2">
    <source>
        <dbReference type="Proteomes" id="UP001163046"/>
    </source>
</evidence>
<reference evidence="1" key="1">
    <citation type="submission" date="2023-01" db="EMBL/GenBank/DDBJ databases">
        <title>Genome assembly of the deep-sea coral Lophelia pertusa.</title>
        <authorList>
            <person name="Herrera S."/>
            <person name="Cordes E."/>
        </authorList>
    </citation>
    <scope>NUCLEOTIDE SEQUENCE</scope>
    <source>
        <strain evidence="1">USNM1676648</strain>
        <tissue evidence="1">Polyp</tissue>
    </source>
</reference>
<keyword evidence="2" id="KW-1185">Reference proteome</keyword>
<dbReference type="EMBL" id="MU826350">
    <property type="protein sequence ID" value="KAJ7381234.1"/>
    <property type="molecule type" value="Genomic_DNA"/>
</dbReference>
<proteinExistence type="predicted"/>
<dbReference type="AlphaFoldDB" id="A0A9W9ZJQ0"/>
<name>A0A9W9ZJQ0_9CNID</name>
<dbReference type="Proteomes" id="UP001163046">
    <property type="component" value="Unassembled WGS sequence"/>
</dbReference>
<sequence length="137" mass="15307">MLTNAASDIPIVELSVNVTDRNMLLLLLSQLCRSFGVSRLLNLLAKLTVLLPRKELIVCADEVFLRLADLQGETCNPVNYVSLSLEAMNTLSVISKSSLVKVPPDFMSWYETMCANFPTWFSHIFNGPMWSGLPIDQ</sequence>
<protein>
    <submittedName>
        <fullName evidence="1">Uncharacterized protein</fullName>
    </submittedName>
</protein>
<comment type="caution">
    <text evidence="1">The sequence shown here is derived from an EMBL/GenBank/DDBJ whole genome shotgun (WGS) entry which is preliminary data.</text>
</comment>
<accession>A0A9W9ZJQ0</accession>
<gene>
    <name evidence="1" type="ORF">OS493_001350</name>
</gene>